<organism evidence="1">
    <name type="scientific">Zea mays</name>
    <name type="common">Maize</name>
    <dbReference type="NCBI Taxonomy" id="4577"/>
    <lineage>
        <taxon>Eukaryota</taxon>
        <taxon>Viridiplantae</taxon>
        <taxon>Streptophyta</taxon>
        <taxon>Embryophyta</taxon>
        <taxon>Tracheophyta</taxon>
        <taxon>Spermatophyta</taxon>
        <taxon>Magnoliopsida</taxon>
        <taxon>Liliopsida</taxon>
        <taxon>Poales</taxon>
        <taxon>Poaceae</taxon>
        <taxon>PACMAD clade</taxon>
        <taxon>Panicoideae</taxon>
        <taxon>Andropogonodae</taxon>
        <taxon>Andropogoneae</taxon>
        <taxon>Tripsacinae</taxon>
        <taxon>Zea</taxon>
    </lineage>
</organism>
<dbReference type="EMBL" id="CM000786">
    <property type="protein sequence ID" value="AQK41211.1"/>
    <property type="molecule type" value="Genomic_DNA"/>
</dbReference>
<proteinExistence type="predicted"/>
<evidence type="ECO:0000313" key="1">
    <source>
        <dbReference type="EMBL" id="AQK41211.1"/>
    </source>
</evidence>
<sequence length="60" mass="6297">MLSPLQPLGTVAAAALAMWLHCPFSHPRLPPPSTCPPTAPPASFRCPGFLLSMKPLGCDV</sequence>
<name>A0A1D6IZB5_MAIZE</name>
<protein>
    <submittedName>
        <fullName evidence="1">Uncharacterized protein</fullName>
    </submittedName>
</protein>
<gene>
    <name evidence="1" type="ORF">ZEAMMB73_Zm00001d024440</name>
</gene>
<dbReference type="AlphaFoldDB" id="A0A1D6IZB5"/>
<accession>A0A1D6IZB5</accession>
<reference evidence="1" key="1">
    <citation type="submission" date="2015-12" db="EMBL/GenBank/DDBJ databases">
        <title>Update maize B73 reference genome by single molecule sequencing technologies.</title>
        <authorList>
            <consortium name="Maize Genome Sequencing Project"/>
            <person name="Ware D."/>
        </authorList>
    </citation>
    <scope>NUCLEOTIDE SEQUENCE</scope>
    <source>
        <tissue evidence="1">Seedling</tissue>
    </source>
</reference>
<dbReference type="InParanoid" id="A0A1D6IZB5"/>